<evidence type="ECO:0000313" key="14">
    <source>
        <dbReference type="EMBL" id="RZF23055.1"/>
    </source>
</evidence>
<evidence type="ECO:0000256" key="6">
    <source>
        <dbReference type="ARBA" id="ARBA00022695"/>
    </source>
</evidence>
<evidence type="ECO:0000259" key="13">
    <source>
        <dbReference type="Pfam" id="PF02768"/>
    </source>
</evidence>
<name>A0ABY0IKG8_9BACT</name>
<reference evidence="15" key="1">
    <citation type="journal article" date="2019" name="Int. J. Syst. Evol. Microbiol.">
        <title>Halobacteriovorax valvorus sp. nov., a novel prokaryotic predator isolated from coastal seawater of China.</title>
        <authorList>
            <person name="Chen M.-X."/>
        </authorList>
    </citation>
    <scope>NUCLEOTIDE SEQUENCE [LARGE SCALE GENOMIC DNA]</scope>
    <source>
        <strain evidence="15">BL9</strain>
    </source>
</reference>
<dbReference type="InterPro" id="IPR022635">
    <property type="entry name" value="DNA_polIII_beta_C"/>
</dbReference>
<dbReference type="PANTHER" id="PTHR30478">
    <property type="entry name" value="DNA POLYMERASE III SUBUNIT BETA"/>
    <property type="match status" value="1"/>
</dbReference>
<evidence type="ECO:0000256" key="4">
    <source>
        <dbReference type="ARBA" id="ARBA00022490"/>
    </source>
</evidence>
<feature type="domain" description="DNA polymerase III beta sliding clamp C-terminal" evidence="13">
    <location>
        <begin position="250"/>
        <end position="369"/>
    </location>
</feature>
<dbReference type="EMBL" id="QDKL01000001">
    <property type="protein sequence ID" value="RZF23055.1"/>
    <property type="molecule type" value="Genomic_DNA"/>
</dbReference>
<dbReference type="RefSeq" id="WP_114705998.1">
    <property type="nucleotide sequence ID" value="NZ_QDKL01000001.1"/>
</dbReference>
<keyword evidence="15" id="KW-1185">Reference proteome</keyword>
<dbReference type="Pfam" id="PF00712">
    <property type="entry name" value="DNA_pol3_beta"/>
    <property type="match status" value="1"/>
</dbReference>
<dbReference type="InterPro" id="IPR022637">
    <property type="entry name" value="DNA_polIII_beta_cen"/>
</dbReference>
<dbReference type="SMART" id="SM00480">
    <property type="entry name" value="POL3Bc"/>
    <property type="match status" value="1"/>
</dbReference>
<keyword evidence="7 10" id="KW-0235">DNA replication</keyword>
<comment type="caution">
    <text evidence="14">The sequence shown here is derived from an EMBL/GenBank/DDBJ whole genome shotgun (WGS) entry which is preliminary data.</text>
</comment>
<dbReference type="InterPro" id="IPR022634">
    <property type="entry name" value="DNA_polIII_beta_N"/>
</dbReference>
<keyword evidence="5 10" id="KW-0808">Transferase</keyword>
<sequence length="370" mass="41839">MKLRVDTDNLRDALNKILTVIDKKNSRPILTYTLLTVSNEKIYLSATDLEVSAKYSINASTEGSASFCINAKNLFDILKELPNTDINMELEEGENLLKINCEDIHYSLLIYESDEFPNLHFGNENTFNLNSDDLLNLITKTSYAISNDETRLHFNGIYFQEVEGKLRAVSTDGHRLSLIEHDIAEQNNEALINGIIIPKKGVSELRKVAETYPGANLFISVDDSYLYVTANEQYQLGIRLIAREYPKYQAVIPAKTTYSLTADKETLQHAIRRIKIMSNEKSNAVKIKLTENHMTISANHPSLGDAKETIAVDYNGKELEIGFNARFLLDSIAILNSENITFEFNNEFSAVIVRSNDIQNYLGIIMPLRI</sequence>
<evidence type="ECO:0000259" key="12">
    <source>
        <dbReference type="Pfam" id="PF02767"/>
    </source>
</evidence>
<evidence type="ECO:0000256" key="10">
    <source>
        <dbReference type="PIRNR" id="PIRNR000804"/>
    </source>
</evidence>
<comment type="subunit">
    <text evidence="10">Forms a ring-shaped head-to-tail homodimer around DNA.</text>
</comment>
<dbReference type="GO" id="GO:0003887">
    <property type="term" value="F:DNA-directed DNA polymerase activity"/>
    <property type="evidence" value="ECO:0007669"/>
    <property type="project" value="UniProtKB-EC"/>
</dbReference>
<protein>
    <recommendedName>
        <fullName evidence="3 10">Beta sliding clamp</fullName>
    </recommendedName>
</protein>
<dbReference type="NCBIfam" id="TIGR00663">
    <property type="entry name" value="dnan"/>
    <property type="match status" value="1"/>
</dbReference>
<dbReference type="CDD" id="cd00140">
    <property type="entry name" value="beta_clamp"/>
    <property type="match status" value="1"/>
</dbReference>
<dbReference type="Pfam" id="PF02767">
    <property type="entry name" value="DNA_pol3_beta_2"/>
    <property type="match status" value="1"/>
</dbReference>
<comment type="subcellular location">
    <subcellularLocation>
        <location evidence="1 10">Cytoplasm</location>
    </subcellularLocation>
</comment>
<keyword evidence="8 10" id="KW-0239">DNA-directed DNA polymerase</keyword>
<evidence type="ECO:0000256" key="8">
    <source>
        <dbReference type="ARBA" id="ARBA00022932"/>
    </source>
</evidence>
<dbReference type="Proteomes" id="UP000443582">
    <property type="component" value="Unassembled WGS sequence"/>
</dbReference>
<keyword evidence="6 10" id="KW-0548">Nucleotidyltransferase</keyword>
<organism evidence="14 15">
    <name type="scientific">Halobacteriovorax vibrionivorans</name>
    <dbReference type="NCBI Taxonomy" id="2152716"/>
    <lineage>
        <taxon>Bacteria</taxon>
        <taxon>Pseudomonadati</taxon>
        <taxon>Bdellovibrionota</taxon>
        <taxon>Bacteriovoracia</taxon>
        <taxon>Bacteriovoracales</taxon>
        <taxon>Halobacteriovoraceae</taxon>
        <taxon>Halobacteriovorax</taxon>
    </lineage>
</organism>
<comment type="function">
    <text evidence="10">Confers DNA tethering and processivity to DNA polymerases and other proteins. Acts as a clamp, forming a ring around DNA (a reaction catalyzed by the clamp-loading complex) which diffuses in an ATP-independent manner freely and bidirectionally along dsDNA. Initially characterized for its ability to contact the catalytic subunit of DNA polymerase III (Pol III), a complex, multichain enzyme responsible for most of the replicative synthesis in bacteria; Pol III exhibits 3'-5' exonuclease proofreading activity. The beta chain is required for initiation of replication as well as for processivity of DNA replication.</text>
</comment>
<gene>
    <name evidence="14" type="primary">dnaN</name>
    <name evidence="14" type="ORF">DAY19_04595</name>
</gene>
<feature type="domain" description="DNA polymerase III beta sliding clamp N-terminal" evidence="11">
    <location>
        <begin position="1"/>
        <end position="119"/>
    </location>
</feature>
<proteinExistence type="inferred from homology"/>
<dbReference type="PANTHER" id="PTHR30478:SF0">
    <property type="entry name" value="BETA SLIDING CLAMP"/>
    <property type="match status" value="1"/>
</dbReference>
<dbReference type="PIRSF" id="PIRSF000804">
    <property type="entry name" value="DNA_pol_III_b"/>
    <property type="match status" value="1"/>
</dbReference>
<keyword evidence="9" id="KW-0238">DNA-binding</keyword>
<evidence type="ECO:0000256" key="3">
    <source>
        <dbReference type="ARBA" id="ARBA00021035"/>
    </source>
</evidence>
<dbReference type="Pfam" id="PF02768">
    <property type="entry name" value="DNA_pol3_beta_3"/>
    <property type="match status" value="1"/>
</dbReference>
<evidence type="ECO:0000256" key="1">
    <source>
        <dbReference type="ARBA" id="ARBA00004496"/>
    </source>
</evidence>
<dbReference type="SUPFAM" id="SSF55979">
    <property type="entry name" value="DNA clamp"/>
    <property type="match status" value="3"/>
</dbReference>
<accession>A0ABY0IKG8</accession>
<evidence type="ECO:0000256" key="2">
    <source>
        <dbReference type="ARBA" id="ARBA00010752"/>
    </source>
</evidence>
<feature type="domain" description="DNA polymerase III beta sliding clamp central" evidence="12">
    <location>
        <begin position="129"/>
        <end position="247"/>
    </location>
</feature>
<evidence type="ECO:0000256" key="5">
    <source>
        <dbReference type="ARBA" id="ARBA00022679"/>
    </source>
</evidence>
<evidence type="ECO:0000256" key="7">
    <source>
        <dbReference type="ARBA" id="ARBA00022705"/>
    </source>
</evidence>
<dbReference type="InterPro" id="IPR046938">
    <property type="entry name" value="DNA_clamp_sf"/>
</dbReference>
<evidence type="ECO:0000256" key="9">
    <source>
        <dbReference type="ARBA" id="ARBA00023125"/>
    </source>
</evidence>
<dbReference type="Gene3D" id="3.70.10.10">
    <property type="match status" value="1"/>
</dbReference>
<keyword evidence="4 10" id="KW-0963">Cytoplasm</keyword>
<evidence type="ECO:0000259" key="11">
    <source>
        <dbReference type="Pfam" id="PF00712"/>
    </source>
</evidence>
<evidence type="ECO:0000313" key="15">
    <source>
        <dbReference type="Proteomes" id="UP000443582"/>
    </source>
</evidence>
<dbReference type="Gene3D" id="3.10.150.10">
    <property type="entry name" value="DNA Polymerase III, subunit A, domain 2"/>
    <property type="match status" value="1"/>
</dbReference>
<dbReference type="InterPro" id="IPR001001">
    <property type="entry name" value="DNA_polIII_beta"/>
</dbReference>
<comment type="similarity">
    <text evidence="2 10">Belongs to the beta sliding clamp family.</text>
</comment>